<evidence type="ECO:0000313" key="6">
    <source>
        <dbReference type="EMBL" id="PDV96496.1"/>
    </source>
</evidence>
<comment type="caution">
    <text evidence="6">The sequence shown here is derived from an EMBL/GenBank/DDBJ whole genome shotgun (WGS) entry which is preliminary data.</text>
</comment>
<evidence type="ECO:0000259" key="5">
    <source>
        <dbReference type="Pfam" id="PF13087"/>
    </source>
</evidence>
<feature type="domain" description="DNA2/NAM7 helicase-like C-terminal" evidence="5">
    <location>
        <begin position="372"/>
        <end position="567"/>
    </location>
</feature>
<dbReference type="PANTHER" id="PTHR43788:SF8">
    <property type="entry name" value="DNA-BINDING PROTEIN SMUBP-2"/>
    <property type="match status" value="1"/>
</dbReference>
<dbReference type="Gene3D" id="3.40.50.300">
    <property type="entry name" value="P-loop containing nucleotide triphosphate hydrolases"/>
    <property type="match status" value="2"/>
</dbReference>
<proteinExistence type="predicted"/>
<dbReference type="GO" id="GO:0016787">
    <property type="term" value="F:hydrolase activity"/>
    <property type="evidence" value="ECO:0007669"/>
    <property type="project" value="UniProtKB-KW"/>
</dbReference>
<dbReference type="PANTHER" id="PTHR43788">
    <property type="entry name" value="DNA2/NAM7 HELICASE FAMILY MEMBER"/>
    <property type="match status" value="1"/>
</dbReference>
<dbReference type="InterPro" id="IPR041679">
    <property type="entry name" value="DNA2/NAM7-like_C"/>
</dbReference>
<dbReference type="OrthoDB" id="9757917at2"/>
<dbReference type="GO" id="GO:0043139">
    <property type="term" value="F:5'-3' DNA helicase activity"/>
    <property type="evidence" value="ECO:0007669"/>
    <property type="project" value="TreeGrafter"/>
</dbReference>
<sequence length="599" mass="66195">MLTPDAGRLPLPPDDTVLHDFITELARLVRAEANEATRQIEHLWSQPLLKRVATGRAIDAVTIVKVHPDGLVELRCHRNESRFREGDMLCLSRGDPFAEPNFLVTLELDEETDLLVSTDAPGITAFDFVAQPDGWVLDEGYLNVSDYILEALDEAADTAAGRERVLPLLTGQIRPSLDLERFEYALERAEQWGLNTQQADAVASAYASDLAYLIQGPPGTGKTVVLARLAQLFAEDGERVLVTCFTHRAIANALNKLAELASREDATPVTAVKIGHEARADGLQVEHYATFDSSPLCDLSGAYIVGATPFATRTRRLHGVEFETVIVDEASQITLPLAIMAMLVARRTIFVGDHQQLPPVLATRYGDQMLRDSVFGVLVDRGFDTMLEETYRLNDVLAAWPSKAFYAGRLVPAEGIGSRRISYAQPPERFAEILDPAVPKVFVDLGHRSATTRNEQEAQLAVELILTLVACGVAPAEIGVVTPYRAQSRAIRNRLRQALPERNAERRALVIDTVERMQGQERDVIIVSLTSSDARFVSEVADFFFQPERLNVTITRPRHKLIILGSRHVLEARPGEATSQHGLELWRDLLASCAHPSIT</sequence>
<keyword evidence="3" id="KW-0347">Helicase</keyword>
<keyword evidence="7" id="KW-1185">Reference proteome</keyword>
<dbReference type="RefSeq" id="WP_097655396.1">
    <property type="nucleotide sequence ID" value="NZ_LYXE01000193.1"/>
</dbReference>
<organism evidence="6 7">
    <name type="scientific">Candidatus Chloroploca asiatica</name>
    <dbReference type="NCBI Taxonomy" id="1506545"/>
    <lineage>
        <taxon>Bacteria</taxon>
        <taxon>Bacillati</taxon>
        <taxon>Chloroflexota</taxon>
        <taxon>Chloroflexia</taxon>
        <taxon>Chloroflexales</taxon>
        <taxon>Chloroflexineae</taxon>
        <taxon>Oscillochloridaceae</taxon>
        <taxon>Candidatus Chloroploca</taxon>
    </lineage>
</organism>
<dbReference type="InterPro" id="IPR047187">
    <property type="entry name" value="SF1_C_Upf1"/>
</dbReference>
<evidence type="ECO:0000256" key="4">
    <source>
        <dbReference type="ARBA" id="ARBA00022840"/>
    </source>
</evidence>
<dbReference type="InterPro" id="IPR050534">
    <property type="entry name" value="Coronavir_polyprotein_1ab"/>
</dbReference>
<dbReference type="AlphaFoldDB" id="A0A2H3KMX6"/>
<keyword evidence="1" id="KW-0547">Nucleotide-binding</keyword>
<dbReference type="GO" id="GO:0005524">
    <property type="term" value="F:ATP binding"/>
    <property type="evidence" value="ECO:0007669"/>
    <property type="project" value="UniProtKB-KW"/>
</dbReference>
<accession>A0A2H3KMX6</accession>
<protein>
    <recommendedName>
        <fullName evidence="5">DNA2/NAM7 helicase-like C-terminal domain-containing protein</fullName>
    </recommendedName>
</protein>
<dbReference type="EMBL" id="LYXE01000193">
    <property type="protein sequence ID" value="PDV96496.1"/>
    <property type="molecule type" value="Genomic_DNA"/>
</dbReference>
<evidence type="ECO:0000256" key="1">
    <source>
        <dbReference type="ARBA" id="ARBA00022741"/>
    </source>
</evidence>
<dbReference type="Pfam" id="PF13604">
    <property type="entry name" value="AAA_30"/>
    <property type="match status" value="1"/>
</dbReference>
<dbReference type="CDD" id="cd18808">
    <property type="entry name" value="SF1_C_Upf1"/>
    <property type="match status" value="1"/>
</dbReference>
<evidence type="ECO:0000256" key="2">
    <source>
        <dbReference type="ARBA" id="ARBA00022801"/>
    </source>
</evidence>
<dbReference type="Proteomes" id="UP000220922">
    <property type="component" value="Unassembled WGS sequence"/>
</dbReference>
<evidence type="ECO:0000256" key="3">
    <source>
        <dbReference type="ARBA" id="ARBA00022806"/>
    </source>
</evidence>
<keyword evidence="4" id="KW-0067">ATP-binding</keyword>
<gene>
    <name evidence="6" type="ORF">A9Q02_20750</name>
</gene>
<keyword evidence="2" id="KW-0378">Hydrolase</keyword>
<evidence type="ECO:0000313" key="7">
    <source>
        <dbReference type="Proteomes" id="UP000220922"/>
    </source>
</evidence>
<dbReference type="SUPFAM" id="SSF52540">
    <property type="entry name" value="P-loop containing nucleoside triphosphate hydrolases"/>
    <property type="match status" value="1"/>
</dbReference>
<dbReference type="Pfam" id="PF13087">
    <property type="entry name" value="AAA_12"/>
    <property type="match status" value="1"/>
</dbReference>
<reference evidence="6 7" key="1">
    <citation type="submission" date="2016-05" db="EMBL/GenBank/DDBJ databases">
        <authorList>
            <person name="Lavstsen T."/>
            <person name="Jespersen J.S."/>
        </authorList>
    </citation>
    <scope>NUCLEOTIDE SEQUENCE [LARGE SCALE GENOMIC DNA]</scope>
    <source>
        <strain evidence="6 7">B7-9</strain>
    </source>
</reference>
<name>A0A2H3KMX6_9CHLR</name>
<dbReference type="InterPro" id="IPR027417">
    <property type="entry name" value="P-loop_NTPase"/>
</dbReference>